<comment type="cofactor">
    <cofactor evidence="1">
        <name>Zn(2+)</name>
        <dbReference type="ChEBI" id="CHEBI:29105"/>
    </cofactor>
</comment>
<dbReference type="GO" id="GO:0004812">
    <property type="term" value="F:aminoacyl-tRNA ligase activity"/>
    <property type="evidence" value="ECO:0007669"/>
    <property type="project" value="InterPro"/>
</dbReference>
<evidence type="ECO:0000256" key="4">
    <source>
        <dbReference type="ARBA" id="ARBA00022490"/>
    </source>
</evidence>
<dbReference type="GO" id="GO:0043039">
    <property type="term" value="P:tRNA aminoacylation"/>
    <property type="evidence" value="ECO:0007669"/>
    <property type="project" value="InterPro"/>
</dbReference>
<dbReference type="FunFam" id="3.30.980.10:FF:000007">
    <property type="entry name" value="alanyl-tRNA editing protein Aarsd1"/>
    <property type="match status" value="1"/>
</dbReference>
<organism evidence="9 10">
    <name type="scientific">Allacma fusca</name>
    <dbReference type="NCBI Taxonomy" id="39272"/>
    <lineage>
        <taxon>Eukaryota</taxon>
        <taxon>Metazoa</taxon>
        <taxon>Ecdysozoa</taxon>
        <taxon>Arthropoda</taxon>
        <taxon>Hexapoda</taxon>
        <taxon>Collembola</taxon>
        <taxon>Symphypleona</taxon>
        <taxon>Sminthuridae</taxon>
        <taxon>Allacma</taxon>
    </lineage>
</organism>
<dbReference type="SMART" id="SM00863">
    <property type="entry name" value="tRNA_SAD"/>
    <property type="match status" value="1"/>
</dbReference>
<accession>A0A8J2KAZ6</accession>
<comment type="caution">
    <text evidence="9">The sequence shown here is derived from an EMBL/GenBank/DDBJ whole genome shotgun (WGS) entry which is preliminary data.</text>
</comment>
<keyword evidence="5" id="KW-0479">Metal-binding</keyword>
<dbReference type="OrthoDB" id="288942at2759"/>
<evidence type="ECO:0000256" key="2">
    <source>
        <dbReference type="ARBA" id="ARBA00004496"/>
    </source>
</evidence>
<sequence length="431" mass="48179">MFKCQREPFLTQFETVVVSCEEVQDVKLVNKQVGLEEMVPTDKLFKVVLEDTILFPEGGGQPDDRGTIGSAKVIRVIRDGCTAIHYVVEGTGKENGVDGSCLPFEKGQKVSVSIDWNRRLDHMQQHSGQHLVTAIADQMFGFATTSWYLGKEDSFIELDTKQISKDQLKTIEDTVNGHIRDGIACTVEVVELDDPKLKTARGRNLPDDVKGNIRIVTIQGVESNVCCGTHVQSLSQLQAIKLLDAVPKKGKIQLYFVSGNRVLKRFDEMHKREGELMKTLKTNPLDLPSSCEKMNVALRNTKKALLTLNKSLAALEVKQFLLENDTTKKLRHFHRENVDPEYASTFIREMGTVKTAVIFLTFKYEANSANIYLIRGEDSVEESAFKTISEEVSVMLSGKGSLRGNQYQAKITKVGDIAKAVSYLENSLKTQ</sequence>
<dbReference type="GO" id="GO:0005737">
    <property type="term" value="C:cytoplasm"/>
    <property type="evidence" value="ECO:0007669"/>
    <property type="project" value="UniProtKB-SubCell"/>
</dbReference>
<dbReference type="GO" id="GO:0006412">
    <property type="term" value="P:translation"/>
    <property type="evidence" value="ECO:0007669"/>
    <property type="project" value="UniProtKB-KW"/>
</dbReference>
<dbReference type="Proteomes" id="UP000708208">
    <property type="component" value="Unassembled WGS sequence"/>
</dbReference>
<proteinExistence type="inferred from homology"/>
<keyword evidence="7" id="KW-0648">Protein biosynthesis</keyword>
<evidence type="ECO:0000256" key="3">
    <source>
        <dbReference type="ARBA" id="ARBA00008429"/>
    </source>
</evidence>
<evidence type="ECO:0000313" key="9">
    <source>
        <dbReference type="EMBL" id="CAG7786451.1"/>
    </source>
</evidence>
<dbReference type="GO" id="GO:0005524">
    <property type="term" value="F:ATP binding"/>
    <property type="evidence" value="ECO:0007669"/>
    <property type="project" value="InterPro"/>
</dbReference>
<evidence type="ECO:0000256" key="5">
    <source>
        <dbReference type="ARBA" id="ARBA00022723"/>
    </source>
</evidence>
<dbReference type="AlphaFoldDB" id="A0A8J2KAZ6"/>
<evidence type="ECO:0000256" key="7">
    <source>
        <dbReference type="ARBA" id="ARBA00022917"/>
    </source>
</evidence>
<keyword evidence="10" id="KW-1185">Reference proteome</keyword>
<name>A0A8J2KAZ6_9HEXA</name>
<comment type="subcellular location">
    <subcellularLocation>
        <location evidence="2">Cytoplasm</location>
    </subcellularLocation>
</comment>
<comment type="similarity">
    <text evidence="3">Belongs to the class-II aminoacyl-tRNA synthetase family. Alax-L subfamily.</text>
</comment>
<gene>
    <name evidence="9" type="ORF">AFUS01_LOCUS25018</name>
</gene>
<dbReference type="PANTHER" id="PTHR43462">
    <property type="entry name" value="ALANYL-TRNA EDITING PROTEIN"/>
    <property type="match status" value="1"/>
</dbReference>
<dbReference type="GO" id="GO:0002196">
    <property type="term" value="F:Ser-tRNA(Ala) deacylase activity"/>
    <property type="evidence" value="ECO:0007669"/>
    <property type="project" value="TreeGrafter"/>
</dbReference>
<dbReference type="EMBL" id="CAJVCH010318214">
    <property type="protein sequence ID" value="CAG7786451.1"/>
    <property type="molecule type" value="Genomic_DNA"/>
</dbReference>
<keyword evidence="4" id="KW-0963">Cytoplasm</keyword>
<dbReference type="InterPro" id="IPR012947">
    <property type="entry name" value="tRNA_SAD"/>
</dbReference>
<dbReference type="InterPro" id="IPR051335">
    <property type="entry name" value="Alanyl-tRNA_Editing_Enzymes"/>
</dbReference>
<reference evidence="9" key="1">
    <citation type="submission" date="2021-06" db="EMBL/GenBank/DDBJ databases">
        <authorList>
            <person name="Hodson N. C."/>
            <person name="Mongue J. A."/>
            <person name="Jaron S. K."/>
        </authorList>
    </citation>
    <scope>NUCLEOTIDE SEQUENCE</scope>
</reference>
<keyword evidence="6" id="KW-0862">Zinc</keyword>
<feature type="domain" description="Threonyl/alanyl tRNA synthetase SAD" evidence="8">
    <location>
        <begin position="213"/>
        <end position="255"/>
    </location>
</feature>
<dbReference type="PANTHER" id="PTHR43462:SF1">
    <property type="entry name" value="ALANYL-TRNA EDITING PROTEIN AARSD1"/>
    <property type="match status" value="1"/>
</dbReference>
<evidence type="ECO:0000256" key="6">
    <source>
        <dbReference type="ARBA" id="ARBA00022833"/>
    </source>
</evidence>
<evidence type="ECO:0000256" key="1">
    <source>
        <dbReference type="ARBA" id="ARBA00001947"/>
    </source>
</evidence>
<evidence type="ECO:0000313" key="10">
    <source>
        <dbReference type="Proteomes" id="UP000708208"/>
    </source>
</evidence>
<dbReference type="Pfam" id="PF07973">
    <property type="entry name" value="tRNA_SAD"/>
    <property type="match status" value="1"/>
</dbReference>
<dbReference type="GO" id="GO:0046872">
    <property type="term" value="F:metal ion binding"/>
    <property type="evidence" value="ECO:0007669"/>
    <property type="project" value="UniProtKB-KW"/>
</dbReference>
<evidence type="ECO:0000259" key="8">
    <source>
        <dbReference type="SMART" id="SM00863"/>
    </source>
</evidence>
<protein>
    <recommendedName>
        <fullName evidence="8">Threonyl/alanyl tRNA synthetase SAD domain-containing protein</fullName>
    </recommendedName>
</protein>